<evidence type="ECO:0000256" key="2">
    <source>
        <dbReference type="SAM" id="Phobius"/>
    </source>
</evidence>
<sequence length="189" mass="21183">MTDGSLFSSKEEAKEFLRRLCDQEIAVHVTDGRSYIGRFCCTDRSANLVLSSCIEYPAPTDATYECLQRNLTAVVIPGQHITKIECSRNLLSEPFTLLVRLSASLIHLLLFARIVSISLVFVNKWLLSSRAESFDIPLFITSFQCATTAILCYVASRLAYVVPNRVRFPQLNFTISTSLDASSRVFKSI</sequence>
<dbReference type="InterPro" id="IPR010920">
    <property type="entry name" value="LSM_dom_sf"/>
</dbReference>
<name>A0A8E0VJD1_9TREM</name>
<dbReference type="InterPro" id="IPR034110">
    <property type="entry name" value="LSMD1_Sm"/>
</dbReference>
<dbReference type="InterPro" id="IPR001163">
    <property type="entry name" value="Sm_dom_euk/arc"/>
</dbReference>
<dbReference type="InterPro" id="IPR050914">
    <property type="entry name" value="snRNP_SmB/NAA38-like"/>
</dbReference>
<evidence type="ECO:0000256" key="1">
    <source>
        <dbReference type="ARBA" id="ARBA00006850"/>
    </source>
</evidence>
<proteinExistence type="inferred from homology"/>
<keyword evidence="2" id="KW-1133">Transmembrane helix</keyword>
<gene>
    <name evidence="4" type="ORF">FBUS_02436</name>
</gene>
<evidence type="ECO:0000259" key="3">
    <source>
        <dbReference type="SMART" id="SM00651"/>
    </source>
</evidence>
<dbReference type="AlphaFoldDB" id="A0A8E0VJD1"/>
<feature type="transmembrane region" description="Helical" evidence="2">
    <location>
        <begin position="97"/>
        <end position="122"/>
    </location>
</feature>
<dbReference type="OrthoDB" id="368909at2759"/>
<feature type="transmembrane region" description="Helical" evidence="2">
    <location>
        <begin position="134"/>
        <end position="155"/>
    </location>
</feature>
<organism evidence="4 5">
    <name type="scientific">Fasciolopsis buskii</name>
    <dbReference type="NCBI Taxonomy" id="27845"/>
    <lineage>
        <taxon>Eukaryota</taxon>
        <taxon>Metazoa</taxon>
        <taxon>Spiralia</taxon>
        <taxon>Lophotrochozoa</taxon>
        <taxon>Platyhelminthes</taxon>
        <taxon>Trematoda</taxon>
        <taxon>Digenea</taxon>
        <taxon>Plagiorchiida</taxon>
        <taxon>Echinostomata</taxon>
        <taxon>Echinostomatoidea</taxon>
        <taxon>Fasciolidae</taxon>
        <taxon>Fasciolopsis</taxon>
    </lineage>
</organism>
<comment type="similarity">
    <text evidence="1">Belongs to the snRNP Sm proteins family.</text>
</comment>
<dbReference type="EMBL" id="LUCM01005500">
    <property type="protein sequence ID" value="KAA0192732.1"/>
    <property type="molecule type" value="Genomic_DNA"/>
</dbReference>
<dbReference type="Pfam" id="PF01423">
    <property type="entry name" value="LSM"/>
    <property type="match status" value="1"/>
</dbReference>
<dbReference type="CDD" id="cd06168">
    <property type="entry name" value="LSMD1"/>
    <property type="match status" value="1"/>
</dbReference>
<keyword evidence="5" id="KW-1185">Reference proteome</keyword>
<comment type="caution">
    <text evidence="4">The sequence shown here is derived from an EMBL/GenBank/DDBJ whole genome shotgun (WGS) entry which is preliminary data.</text>
</comment>
<accession>A0A8E0VJD1</accession>
<keyword evidence="2" id="KW-0472">Membrane</keyword>
<dbReference type="GO" id="GO:0031417">
    <property type="term" value="C:NatC complex"/>
    <property type="evidence" value="ECO:0007669"/>
    <property type="project" value="InterPro"/>
</dbReference>
<dbReference type="Proteomes" id="UP000728185">
    <property type="component" value="Unassembled WGS sequence"/>
</dbReference>
<dbReference type="SMART" id="SM00651">
    <property type="entry name" value="Sm"/>
    <property type="match status" value="1"/>
</dbReference>
<reference evidence="4" key="1">
    <citation type="submission" date="2019-05" db="EMBL/GenBank/DDBJ databases">
        <title>Annotation for the trematode Fasciolopsis buski.</title>
        <authorList>
            <person name="Choi Y.-J."/>
        </authorList>
    </citation>
    <scope>NUCLEOTIDE SEQUENCE</scope>
    <source>
        <strain evidence="4">HT</strain>
        <tissue evidence="4">Whole worm</tissue>
    </source>
</reference>
<dbReference type="Gene3D" id="2.30.30.100">
    <property type="match status" value="1"/>
</dbReference>
<dbReference type="PANTHER" id="PTHR10701:SF5">
    <property type="entry name" value="N-ALPHA-ACETYLTRANSFERASE 38, NATC AUXILIARY SUBUNIT"/>
    <property type="match status" value="1"/>
</dbReference>
<feature type="domain" description="Sm" evidence="3">
    <location>
        <begin position="15"/>
        <end position="86"/>
    </location>
</feature>
<protein>
    <submittedName>
        <fullName evidence="4">Putative solute carrier family 35 member C1</fullName>
    </submittedName>
</protein>
<evidence type="ECO:0000313" key="4">
    <source>
        <dbReference type="EMBL" id="KAA0192732.1"/>
    </source>
</evidence>
<evidence type="ECO:0000313" key="5">
    <source>
        <dbReference type="Proteomes" id="UP000728185"/>
    </source>
</evidence>
<dbReference type="PANTHER" id="PTHR10701">
    <property type="entry name" value="SMALL NUCLEAR RIBONUCLEOPROTEIN-ASSOCIATED PROTEIN B AND N"/>
    <property type="match status" value="1"/>
</dbReference>
<keyword evidence="2" id="KW-0812">Transmembrane</keyword>
<dbReference type="SUPFAM" id="SSF50182">
    <property type="entry name" value="Sm-like ribonucleoproteins"/>
    <property type="match status" value="1"/>
</dbReference>